<dbReference type="OrthoDB" id="9797618at2"/>
<evidence type="ECO:0000256" key="8">
    <source>
        <dbReference type="ARBA" id="ARBA00023136"/>
    </source>
</evidence>
<evidence type="ECO:0000256" key="2">
    <source>
        <dbReference type="ARBA" id="ARBA00009696"/>
    </source>
</evidence>
<evidence type="ECO:0000256" key="4">
    <source>
        <dbReference type="ARBA" id="ARBA00016202"/>
    </source>
</evidence>
<dbReference type="CDD" id="cd16326">
    <property type="entry name" value="LolB"/>
    <property type="match status" value="1"/>
</dbReference>
<keyword evidence="7" id="KW-0653">Protein transport</keyword>
<dbReference type="Gene3D" id="2.50.20.10">
    <property type="entry name" value="Lipoprotein localisation LolA/LolB/LppX"/>
    <property type="match status" value="1"/>
</dbReference>
<keyword evidence="9" id="KW-0564">Palmitate</keyword>
<dbReference type="STRING" id="1513271.XM47_03885"/>
<evidence type="ECO:0000256" key="5">
    <source>
        <dbReference type="ARBA" id="ARBA00022448"/>
    </source>
</evidence>
<protein>
    <recommendedName>
        <fullName evidence="4">Outer-membrane lipoprotein LolB</fullName>
    </recommendedName>
</protein>
<dbReference type="GO" id="GO:0015031">
    <property type="term" value="P:protein transport"/>
    <property type="evidence" value="ECO:0007669"/>
    <property type="project" value="UniProtKB-KW"/>
</dbReference>
<dbReference type="InterPro" id="IPR004565">
    <property type="entry name" value="OM_lipoprot_LolB"/>
</dbReference>
<organism evidence="13 14">
    <name type="scientific">Catenovulum maritimum</name>
    <dbReference type="NCBI Taxonomy" id="1513271"/>
    <lineage>
        <taxon>Bacteria</taxon>
        <taxon>Pseudomonadati</taxon>
        <taxon>Pseudomonadota</taxon>
        <taxon>Gammaproteobacteria</taxon>
        <taxon>Alteromonadales</taxon>
        <taxon>Alteromonadaceae</taxon>
        <taxon>Catenovulum</taxon>
    </lineage>
</organism>
<dbReference type="GO" id="GO:0009279">
    <property type="term" value="C:cell outer membrane"/>
    <property type="evidence" value="ECO:0007669"/>
    <property type="project" value="UniProtKB-SubCell"/>
</dbReference>
<accession>A0A0J8GYR8</accession>
<evidence type="ECO:0000256" key="7">
    <source>
        <dbReference type="ARBA" id="ARBA00022927"/>
    </source>
</evidence>
<dbReference type="InterPro" id="IPR029046">
    <property type="entry name" value="LolA/LolB/LppX"/>
</dbReference>
<dbReference type="PROSITE" id="PS51257">
    <property type="entry name" value="PROKAR_LIPOPROTEIN"/>
    <property type="match status" value="1"/>
</dbReference>
<reference evidence="13 14" key="1">
    <citation type="submission" date="2015-04" db="EMBL/GenBank/DDBJ databases">
        <title>Draft Genome Sequence of the Novel Agar-Digesting Marine Bacterium Q1.</title>
        <authorList>
            <person name="Li Y."/>
            <person name="Li D."/>
            <person name="Chen G."/>
            <person name="Du Z."/>
        </authorList>
    </citation>
    <scope>NUCLEOTIDE SEQUENCE [LARGE SCALE GENOMIC DNA]</scope>
    <source>
        <strain evidence="13 14">Q1</strain>
    </source>
</reference>
<comment type="caution">
    <text evidence="13">The sequence shown here is derived from an EMBL/GenBank/DDBJ whole genome shotgun (WGS) entry which is preliminary data.</text>
</comment>
<gene>
    <name evidence="13" type="ORF">XM47_03885</name>
</gene>
<dbReference type="Proteomes" id="UP000037600">
    <property type="component" value="Unassembled WGS sequence"/>
</dbReference>
<evidence type="ECO:0000256" key="12">
    <source>
        <dbReference type="ARBA" id="ARBA00023288"/>
    </source>
</evidence>
<dbReference type="Pfam" id="PF03550">
    <property type="entry name" value="LolB"/>
    <property type="match status" value="1"/>
</dbReference>
<keyword evidence="10" id="KW-0143">Chaperone</keyword>
<evidence type="ECO:0000313" key="13">
    <source>
        <dbReference type="EMBL" id="KMT66379.1"/>
    </source>
</evidence>
<evidence type="ECO:0000313" key="14">
    <source>
        <dbReference type="Proteomes" id="UP000037600"/>
    </source>
</evidence>
<evidence type="ECO:0000256" key="11">
    <source>
        <dbReference type="ARBA" id="ARBA00023237"/>
    </source>
</evidence>
<evidence type="ECO:0000256" key="1">
    <source>
        <dbReference type="ARBA" id="ARBA00004459"/>
    </source>
</evidence>
<dbReference type="AlphaFoldDB" id="A0A0J8GYR8"/>
<dbReference type="NCBIfam" id="TIGR00548">
    <property type="entry name" value="lolB"/>
    <property type="match status" value="1"/>
</dbReference>
<evidence type="ECO:0000256" key="3">
    <source>
        <dbReference type="ARBA" id="ARBA00011245"/>
    </source>
</evidence>
<name>A0A0J8GYR8_9ALTE</name>
<dbReference type="RefSeq" id="WP_048689899.1">
    <property type="nucleotide sequence ID" value="NZ_KQ130483.1"/>
</dbReference>
<dbReference type="SUPFAM" id="SSF89392">
    <property type="entry name" value="Prokaryotic lipoproteins and lipoprotein localization factors"/>
    <property type="match status" value="1"/>
</dbReference>
<comment type="subcellular location">
    <subcellularLocation>
        <location evidence="1">Cell outer membrane</location>
        <topology evidence="1">Lipid-anchor</topology>
    </subcellularLocation>
</comment>
<comment type="subunit">
    <text evidence="3">Monomer.</text>
</comment>
<keyword evidence="14" id="KW-1185">Reference proteome</keyword>
<keyword evidence="5" id="KW-0813">Transport</keyword>
<dbReference type="EMBL" id="LAZL01000004">
    <property type="protein sequence ID" value="KMT66379.1"/>
    <property type="molecule type" value="Genomic_DNA"/>
</dbReference>
<proteinExistence type="inferred from homology"/>
<keyword evidence="12" id="KW-0449">Lipoprotein</keyword>
<evidence type="ECO:0000256" key="6">
    <source>
        <dbReference type="ARBA" id="ARBA00022729"/>
    </source>
</evidence>
<comment type="similarity">
    <text evidence="2">Belongs to the LolB family.</text>
</comment>
<keyword evidence="8" id="KW-0472">Membrane</keyword>
<keyword evidence="11" id="KW-0998">Cell outer membrane</keyword>
<evidence type="ECO:0000256" key="9">
    <source>
        <dbReference type="ARBA" id="ARBA00023139"/>
    </source>
</evidence>
<evidence type="ECO:0000256" key="10">
    <source>
        <dbReference type="ARBA" id="ARBA00023186"/>
    </source>
</evidence>
<sequence length="198" mass="22398">MKALTDIKLITLLIFIILSSGCSITPDLSQLDDISHPKQIVNFQMLGKIAVKTPYETKSASLFWRQNNSNYHLQLSTYLGIQVAEISGNKHKIKISADGEKYQSNDPEGLILSKIGWQIPIADLSNWIKGLHKGVVISKHPDGSAKKVLIRTSPTQEWVVDYLSYEKLHKVKLPSKIKCKHLDNTIILQINEWKNINQ</sequence>
<keyword evidence="6" id="KW-0732">Signal</keyword>